<organism evidence="1 2">
    <name type="scientific">Prauserella endophytica</name>
    <dbReference type="NCBI Taxonomy" id="1592324"/>
    <lineage>
        <taxon>Bacteria</taxon>
        <taxon>Bacillati</taxon>
        <taxon>Actinomycetota</taxon>
        <taxon>Actinomycetes</taxon>
        <taxon>Pseudonocardiales</taxon>
        <taxon>Pseudonocardiaceae</taxon>
        <taxon>Prauserella</taxon>
        <taxon>Prauserella coralliicola group</taxon>
    </lineage>
</organism>
<comment type="caution">
    <text evidence="1">The sequence shown here is derived from an EMBL/GenBank/DDBJ whole genome shotgun (WGS) entry which is preliminary data.</text>
</comment>
<dbReference type="Proteomes" id="UP000309992">
    <property type="component" value="Unassembled WGS sequence"/>
</dbReference>
<name>A0ABY2RXA2_9PSEU</name>
<protein>
    <submittedName>
        <fullName evidence="1">Uncharacterized protein</fullName>
    </submittedName>
</protein>
<gene>
    <name evidence="1" type="ORF">FCN18_29125</name>
</gene>
<reference evidence="1 2" key="1">
    <citation type="journal article" date="2015" name="Antonie Van Leeuwenhoek">
        <title>Prauserella endophytica sp. nov., an endophytic actinobacterium isolated from Tamarix taklamakanensis.</title>
        <authorList>
            <person name="Liu J.M."/>
            <person name="Habden X."/>
            <person name="Guo L."/>
            <person name="Tuo L."/>
            <person name="Jiang Z.K."/>
            <person name="Liu S.W."/>
            <person name="Liu X.F."/>
            <person name="Chen L."/>
            <person name="Li R.F."/>
            <person name="Zhang Y.Q."/>
            <person name="Sun C.H."/>
        </authorList>
    </citation>
    <scope>NUCLEOTIDE SEQUENCE [LARGE SCALE GENOMIC DNA]</scope>
    <source>
        <strain evidence="1 2">CGMCC 4.7182</strain>
    </source>
</reference>
<keyword evidence="2" id="KW-1185">Reference proteome</keyword>
<dbReference type="EMBL" id="SWMS01000021">
    <property type="protein sequence ID" value="TKG64273.1"/>
    <property type="molecule type" value="Genomic_DNA"/>
</dbReference>
<evidence type="ECO:0000313" key="2">
    <source>
        <dbReference type="Proteomes" id="UP000309992"/>
    </source>
</evidence>
<dbReference type="RefSeq" id="WP_112275911.1">
    <property type="nucleotide sequence ID" value="NZ_SWMS01000021.1"/>
</dbReference>
<evidence type="ECO:0000313" key="1">
    <source>
        <dbReference type="EMBL" id="TKG64273.1"/>
    </source>
</evidence>
<sequence>MSDPHVHVGRDVVHGDAAARNLVASTFGLVGELPSTLTTGCGSTVPYVMTSPRPETVTCLPCRDYTRAQRLRFATARHRNLADRFGGLT</sequence>
<accession>A0ABY2RXA2</accession>
<proteinExistence type="predicted"/>